<proteinExistence type="inferred from homology"/>
<dbReference type="CDD" id="cd02440">
    <property type="entry name" value="AdoMet_MTases"/>
    <property type="match status" value="1"/>
</dbReference>
<evidence type="ECO:0000256" key="5">
    <source>
        <dbReference type="ARBA" id="ARBA00023098"/>
    </source>
</evidence>
<gene>
    <name evidence="8" type="ORF">MPL1_11103</name>
</gene>
<dbReference type="EMBL" id="APHR01000062">
    <property type="protein sequence ID" value="EMR12262.1"/>
    <property type="molecule type" value="Genomic_DNA"/>
</dbReference>
<dbReference type="Proteomes" id="UP000012019">
    <property type="component" value="Unassembled WGS sequence"/>
</dbReference>
<evidence type="ECO:0000256" key="6">
    <source>
        <dbReference type="PIRSR" id="PIRSR003085-1"/>
    </source>
</evidence>
<dbReference type="EC" id="2.1.1.79" evidence="8"/>
<reference evidence="8 9" key="1">
    <citation type="journal article" date="2013" name="Genome Announc.">
        <title>Draft Genome Sequence of Methylophaga lonarensis MPLT, a Haloalkaliphilic (Non-Methane-Utilizing) Methylotroph.</title>
        <authorList>
            <person name="Shetty S.A."/>
            <person name="Marathe N.P."/>
            <person name="Munot H."/>
            <person name="Antony C.P."/>
            <person name="Dhotre D.P."/>
            <person name="Murrell J.C."/>
            <person name="Shouche Y.S."/>
        </authorList>
    </citation>
    <scope>NUCLEOTIDE SEQUENCE [LARGE SCALE GENOMIC DNA]</scope>
    <source>
        <strain evidence="8 9">MPL</strain>
    </source>
</reference>
<dbReference type="PANTHER" id="PTHR43667:SF1">
    <property type="entry name" value="CYCLOPROPANE-FATTY-ACYL-PHOSPHOLIPID SYNTHASE"/>
    <property type="match status" value="1"/>
</dbReference>
<evidence type="ECO:0000313" key="8">
    <source>
        <dbReference type="EMBL" id="EMR12262.1"/>
    </source>
</evidence>
<dbReference type="InterPro" id="IPR029063">
    <property type="entry name" value="SAM-dependent_MTases_sf"/>
</dbReference>
<dbReference type="RefSeq" id="WP_009727179.1">
    <property type="nucleotide sequence ID" value="NZ_APHR01000062.1"/>
</dbReference>
<accession>M7NYH3</accession>
<dbReference type="eggNOG" id="COG2230">
    <property type="taxonomic scope" value="Bacteria"/>
</dbReference>
<keyword evidence="9" id="KW-1185">Reference proteome</keyword>
<evidence type="ECO:0000313" key="9">
    <source>
        <dbReference type="Proteomes" id="UP000012019"/>
    </source>
</evidence>
<keyword evidence="2 8" id="KW-0489">Methyltransferase</keyword>
<dbReference type="InterPro" id="IPR050723">
    <property type="entry name" value="CFA/CMAS"/>
</dbReference>
<feature type="compositionally biased region" description="Basic and acidic residues" evidence="7">
    <location>
        <begin position="1"/>
        <end position="16"/>
    </location>
</feature>
<dbReference type="InterPro" id="IPR003333">
    <property type="entry name" value="CMAS"/>
</dbReference>
<feature type="region of interest" description="Disordered" evidence="7">
    <location>
        <begin position="1"/>
        <end position="23"/>
    </location>
</feature>
<dbReference type="PIRSF" id="PIRSF003085">
    <property type="entry name" value="CMAS"/>
    <property type="match status" value="1"/>
</dbReference>
<evidence type="ECO:0000256" key="2">
    <source>
        <dbReference type="ARBA" id="ARBA00022603"/>
    </source>
</evidence>
<evidence type="ECO:0000256" key="4">
    <source>
        <dbReference type="ARBA" id="ARBA00022691"/>
    </source>
</evidence>
<keyword evidence="5" id="KW-0443">Lipid metabolism</keyword>
<dbReference type="PANTHER" id="PTHR43667">
    <property type="entry name" value="CYCLOPROPANE-FATTY-ACYL-PHOSPHOLIPID SYNTHASE"/>
    <property type="match status" value="1"/>
</dbReference>
<comment type="caution">
    <text evidence="8">The sequence shown here is derived from an EMBL/GenBank/DDBJ whole genome shotgun (WGS) entry which is preliminary data.</text>
</comment>
<dbReference type="GO" id="GO:0008610">
    <property type="term" value="P:lipid biosynthetic process"/>
    <property type="evidence" value="ECO:0007669"/>
    <property type="project" value="InterPro"/>
</dbReference>
<dbReference type="NCBIfam" id="NF008686">
    <property type="entry name" value="PRK11705.1"/>
    <property type="match status" value="1"/>
</dbReference>
<dbReference type="Gene3D" id="3.40.50.150">
    <property type="entry name" value="Vaccinia Virus protein VP39"/>
    <property type="match status" value="1"/>
</dbReference>
<dbReference type="PATRIC" id="fig|1286106.3.peg.2220"/>
<keyword evidence="4" id="KW-0949">S-adenosyl-L-methionine</keyword>
<dbReference type="Pfam" id="PF02353">
    <property type="entry name" value="CMAS"/>
    <property type="match status" value="1"/>
</dbReference>
<protein>
    <submittedName>
        <fullName evidence="8">Cyclopropane fatty acyl phospholipid synthase</fullName>
        <ecNumber evidence="8">2.1.1.79</ecNumber>
    </submittedName>
</protein>
<dbReference type="SUPFAM" id="SSF53335">
    <property type="entry name" value="S-adenosyl-L-methionine-dependent methyltransferases"/>
    <property type="match status" value="1"/>
</dbReference>
<name>M7NYH3_9GAMM</name>
<dbReference type="AlphaFoldDB" id="M7NYH3"/>
<evidence type="ECO:0000256" key="7">
    <source>
        <dbReference type="SAM" id="MobiDB-lite"/>
    </source>
</evidence>
<comment type="similarity">
    <text evidence="1">Belongs to the CFA/CMAS family.</text>
</comment>
<dbReference type="GO" id="GO:0008825">
    <property type="term" value="F:cyclopropane-fatty-acyl-phospholipid synthase activity"/>
    <property type="evidence" value="ECO:0007669"/>
    <property type="project" value="UniProtKB-EC"/>
</dbReference>
<evidence type="ECO:0000256" key="3">
    <source>
        <dbReference type="ARBA" id="ARBA00022679"/>
    </source>
</evidence>
<organism evidence="8 9">
    <name type="scientific">Methylophaga lonarensis MPL</name>
    <dbReference type="NCBI Taxonomy" id="1286106"/>
    <lineage>
        <taxon>Bacteria</taxon>
        <taxon>Pseudomonadati</taxon>
        <taxon>Pseudomonadota</taxon>
        <taxon>Gammaproteobacteria</taxon>
        <taxon>Thiotrichales</taxon>
        <taxon>Piscirickettsiaceae</taxon>
        <taxon>Methylophaga</taxon>
    </lineage>
</organism>
<sequence>MTKQLDTQHRQQHLTEEMPSQSQTYAPPAVLAELAAQAGVSFNGEAPWDIQVFDERVYRRTLTHGSLGFGESYMDGQWECMELDALFCRLMSADIEKKLTGWARLRLVAEIIRHNVCNLQASHRATQVGEKHYDIGNDIFEAMLDSTMSYSCGFWQHADSLEQAQLNKLDMICRKLELKPGEKLLEIGCGWGGLARFAATHYGVEVHGITISKEQQRLARERCKGLPVTIDLMDYRQLQGQFDKLVSVGMFEHVGPKNYPIYFDTAFGLLKDDGLFLLHTIGIDQTSHNVDPWIDRYIFPNGKLPSAEQLSQALNGRFVLQDWHNFGADYDPTLMAWWQRFDQAWPQLKHKYDERFYRMWKYYLHSCAGFFRSGQGQLWQLVLSKRGRQPIYRSIR</sequence>
<dbReference type="STRING" id="1286106.MPL1_11103"/>
<dbReference type="GO" id="GO:0032259">
    <property type="term" value="P:methylation"/>
    <property type="evidence" value="ECO:0007669"/>
    <property type="project" value="UniProtKB-KW"/>
</dbReference>
<keyword evidence="3 8" id="KW-0808">Transferase</keyword>
<feature type="active site" evidence="6">
    <location>
        <position position="367"/>
    </location>
</feature>
<evidence type="ECO:0000256" key="1">
    <source>
        <dbReference type="ARBA" id="ARBA00010815"/>
    </source>
</evidence>